<feature type="domain" description="Insertion element IS150 protein InsJ-like helix-turn-helix" evidence="3">
    <location>
        <begin position="4"/>
        <end position="56"/>
    </location>
</feature>
<dbReference type="InterPro" id="IPR055247">
    <property type="entry name" value="InsJ-like_HTH"/>
</dbReference>
<dbReference type="PANTHER" id="PTHR33795">
    <property type="entry name" value="INSERTION ELEMENT IS150 PROTEIN INSJ"/>
    <property type="match status" value="1"/>
</dbReference>
<evidence type="ECO:0000313" key="5">
    <source>
        <dbReference type="Proteomes" id="UP001152172"/>
    </source>
</evidence>
<gene>
    <name evidence="4" type="ORF">M9R61_19910</name>
</gene>
<comment type="caution">
    <text evidence="4">The sequence shown here is derived from an EMBL/GenBank/DDBJ whole genome shotgun (WGS) entry which is preliminary data.</text>
</comment>
<dbReference type="InterPro" id="IPR036388">
    <property type="entry name" value="WH-like_DNA-bd_sf"/>
</dbReference>
<feature type="domain" description="Insertion element IS150 protein InsJ-like helix-turn-helix" evidence="3">
    <location>
        <begin position="124"/>
        <end position="174"/>
    </location>
</feature>
<organism evidence="4 5">
    <name type="scientific">Psychrobacillus psychrodurans</name>
    <dbReference type="NCBI Taxonomy" id="126157"/>
    <lineage>
        <taxon>Bacteria</taxon>
        <taxon>Bacillati</taxon>
        <taxon>Bacillota</taxon>
        <taxon>Bacilli</taxon>
        <taxon>Bacillales</taxon>
        <taxon>Bacillaceae</taxon>
        <taxon>Psychrobacillus</taxon>
    </lineage>
</organism>
<evidence type="ECO:0000256" key="1">
    <source>
        <dbReference type="ARBA" id="ARBA00038232"/>
    </source>
</evidence>
<dbReference type="Pfam" id="PF13518">
    <property type="entry name" value="HTH_28"/>
    <property type="match status" value="3"/>
</dbReference>
<reference evidence="4" key="1">
    <citation type="submission" date="2022-05" db="EMBL/GenBank/DDBJ databases">
        <authorList>
            <person name="Colautti A."/>
            <person name="Iacumin L."/>
        </authorList>
    </citation>
    <scope>NUCLEOTIDE SEQUENCE</scope>
    <source>
        <strain evidence="4">DSM 30747</strain>
    </source>
</reference>
<comment type="similarity">
    <text evidence="1">Belongs to the IS150/IS1296 orfA family.</text>
</comment>
<accession>A0A9X3RBG1</accession>
<dbReference type="AlphaFoldDB" id="A0A9X3RBG1"/>
<dbReference type="Proteomes" id="UP001152172">
    <property type="component" value="Unassembled WGS sequence"/>
</dbReference>
<feature type="non-terminal residue" evidence="4">
    <location>
        <position position="1"/>
    </location>
</feature>
<proteinExistence type="inferred from homology"/>
<dbReference type="RefSeq" id="WP_269923507.1">
    <property type="nucleotide sequence ID" value="NZ_JAMKBI010000037.1"/>
</dbReference>
<evidence type="ECO:0000259" key="3">
    <source>
        <dbReference type="Pfam" id="PF13518"/>
    </source>
</evidence>
<dbReference type="InterPro" id="IPR052057">
    <property type="entry name" value="IS150/IS1296_orfA-like"/>
</dbReference>
<keyword evidence="2" id="KW-0175">Coiled coil</keyword>
<protein>
    <submittedName>
        <fullName evidence="4">Transposase</fullName>
    </submittedName>
</protein>
<feature type="domain" description="Insertion element IS150 protein InsJ-like helix-turn-helix" evidence="3">
    <location>
        <begin position="62"/>
        <end position="100"/>
    </location>
</feature>
<dbReference type="PANTHER" id="PTHR33795:SF1">
    <property type="entry name" value="INSERTION ELEMENT IS150 PROTEIN INSJ"/>
    <property type="match status" value="1"/>
</dbReference>
<evidence type="ECO:0000256" key="2">
    <source>
        <dbReference type="SAM" id="Coils"/>
    </source>
</evidence>
<keyword evidence="5" id="KW-1185">Reference proteome</keyword>
<sequence>TAQQKYEVIVSYEDRKTSSIDFCRQYNVSDETIKEWIYQFQTYGMDGLNNPDGWKRYSKEVKMAAVLDYLSGDYSQTEIVRKYEISSGSVLRQWIKIYNDHRGLKEMKRMNNSMIKGRSTALEERLEIVMYCIQNGKNYHQASEQFNVSYQQVYQWVKKFEKEGEDGLKDRRGRTKAELELTPDEKYQRDMKKLERENERLRAEVAFLKKLEELERGVERDVLKPSSLNI</sequence>
<evidence type="ECO:0000313" key="4">
    <source>
        <dbReference type="EMBL" id="MCZ8535560.1"/>
    </source>
</evidence>
<dbReference type="InterPro" id="IPR010921">
    <property type="entry name" value="Trp_repressor/repl_initiator"/>
</dbReference>
<dbReference type="GO" id="GO:0043565">
    <property type="term" value="F:sequence-specific DNA binding"/>
    <property type="evidence" value="ECO:0007669"/>
    <property type="project" value="InterPro"/>
</dbReference>
<dbReference type="Gene3D" id="1.10.10.10">
    <property type="entry name" value="Winged helix-like DNA-binding domain superfamily/Winged helix DNA-binding domain"/>
    <property type="match status" value="3"/>
</dbReference>
<dbReference type="EMBL" id="JAMKBI010000037">
    <property type="protein sequence ID" value="MCZ8535560.1"/>
    <property type="molecule type" value="Genomic_DNA"/>
</dbReference>
<name>A0A9X3RBG1_9BACI</name>
<feature type="coiled-coil region" evidence="2">
    <location>
        <begin position="184"/>
        <end position="211"/>
    </location>
</feature>
<dbReference type="SUPFAM" id="SSF48295">
    <property type="entry name" value="TrpR-like"/>
    <property type="match status" value="3"/>
</dbReference>